<keyword evidence="4" id="KW-1185">Reference proteome</keyword>
<keyword evidence="3" id="KW-0012">Acyltransferase</keyword>
<dbReference type="PANTHER" id="PTHR24096:SF323">
    <property type="entry name" value="BLR3536 PROTEIN"/>
    <property type="match status" value="1"/>
</dbReference>
<comment type="caution">
    <text evidence="3">The sequence shown here is derived from an EMBL/GenBank/DDBJ whole genome shotgun (WGS) entry which is preliminary data.</text>
</comment>
<dbReference type="GO" id="GO:0016405">
    <property type="term" value="F:CoA-ligase activity"/>
    <property type="evidence" value="ECO:0007669"/>
    <property type="project" value="TreeGrafter"/>
</dbReference>
<accession>A0Y7Q2</accession>
<dbReference type="EMBL" id="AAVT01000001">
    <property type="protein sequence ID" value="EAW32156.1"/>
    <property type="molecule type" value="Genomic_DNA"/>
</dbReference>
<gene>
    <name evidence="3" type="ORF">GP2143_12911</name>
</gene>
<dbReference type="Pfam" id="PF00501">
    <property type="entry name" value="AMP-binding"/>
    <property type="match status" value="1"/>
</dbReference>
<dbReference type="EC" id="2.3.1.86" evidence="3"/>
<dbReference type="AlphaFoldDB" id="A0Y7Q2"/>
<reference evidence="3 4" key="1">
    <citation type="journal article" date="2010" name="J. Bacteriol.">
        <title>Genome sequence of the oligotrophic marine Gammaproteobacterium HTCC2143, isolated from the Oregon Coast.</title>
        <authorList>
            <person name="Oh H.M."/>
            <person name="Kang I."/>
            <person name="Ferriera S."/>
            <person name="Giovannoni S.J."/>
            <person name="Cho J.C."/>
        </authorList>
    </citation>
    <scope>NUCLEOTIDE SEQUENCE [LARGE SCALE GENOMIC DNA]</scope>
    <source>
        <strain evidence="3 4">HTCC2143</strain>
    </source>
</reference>
<dbReference type="OrthoDB" id="9803968at2"/>
<keyword evidence="3" id="KW-0808">Transferase</keyword>
<protein>
    <submittedName>
        <fullName evidence="3">Acyl-CoA synthase</fullName>
        <ecNumber evidence="3">2.3.1.86</ecNumber>
    </submittedName>
</protein>
<evidence type="ECO:0000313" key="4">
    <source>
        <dbReference type="Proteomes" id="UP000004931"/>
    </source>
</evidence>
<sequence length="514" mass="56759">MYIGDLAQQQPNKAAYIMAASGETVTYEQLNARSCQTSQLFRSMGLQIGDHIALLMENNARFLEICIGAARSGLFYTAISSRLTAPEAAYIIKDCGAKLFISSVAKGAVAAELLSDMSAVQTKLMVDGTIDGYDSYEALRDQMPEAAIADEAAGVDMLYSSGTTGKPKGVKIPLPTMKVGEEVGSMSMLSKGLYGFGREMIYLSPAPLYHAAPLRYNLATLLFGGTTVVMEDFNEEEALRLIEKHQITHSQWVPTMFVKMLKLPEDVRSKYDMSSLQVAIHAAAPCPIEIKEKMIDWWGPVIFEYYAGSEGNGFCAINSEEWLAHKGSVGKSILGVVHICDDEGEELPVGEAGTIYFADGPQFEYYNDPDKTKESKHAKGWTTLGDVGRVDEDGFLYLTDRKAFMIISGGVNIYPQEAENRLIMHPRVADVAVFGVPNEDFGEEVKAVVQPMDWADAGPELAEELMAFCQQGLTKIKCPRSVDFDKELPRHPTGKLYKRLLRDKYWADHKTKII</sequence>
<proteinExistence type="predicted"/>
<dbReference type="InterPro" id="IPR025110">
    <property type="entry name" value="AMP-bd_C"/>
</dbReference>
<dbReference type="GO" id="GO:0004321">
    <property type="term" value="F:fatty-acyl-CoA synthase activity"/>
    <property type="evidence" value="ECO:0007669"/>
    <property type="project" value="UniProtKB-EC"/>
</dbReference>
<dbReference type="InterPro" id="IPR045851">
    <property type="entry name" value="AMP-bd_C_sf"/>
</dbReference>
<dbReference type="eggNOG" id="COG0318">
    <property type="taxonomic scope" value="Bacteria"/>
</dbReference>
<dbReference type="SUPFAM" id="SSF56801">
    <property type="entry name" value="Acetyl-CoA synthetase-like"/>
    <property type="match status" value="1"/>
</dbReference>
<organism evidence="3 4">
    <name type="scientific">marine gamma proteobacterium HTCC2143</name>
    <dbReference type="NCBI Taxonomy" id="247633"/>
    <lineage>
        <taxon>Bacteria</taxon>
        <taxon>Pseudomonadati</taxon>
        <taxon>Pseudomonadota</taxon>
        <taxon>Gammaproteobacteria</taxon>
        <taxon>Cellvibrionales</taxon>
        <taxon>Spongiibacteraceae</taxon>
        <taxon>BD1-7 clade</taxon>
    </lineage>
</organism>
<feature type="domain" description="AMP-binding enzyme C-terminal" evidence="2">
    <location>
        <begin position="417"/>
        <end position="495"/>
    </location>
</feature>
<feature type="domain" description="AMP-dependent synthetase/ligase" evidence="1">
    <location>
        <begin position="7"/>
        <end position="358"/>
    </location>
</feature>
<dbReference type="Gene3D" id="3.40.50.12780">
    <property type="entry name" value="N-terminal domain of ligase-like"/>
    <property type="match status" value="1"/>
</dbReference>
<dbReference type="InterPro" id="IPR020845">
    <property type="entry name" value="AMP-binding_CS"/>
</dbReference>
<dbReference type="InterPro" id="IPR000873">
    <property type="entry name" value="AMP-dep_synth/lig_dom"/>
</dbReference>
<dbReference type="Proteomes" id="UP000004931">
    <property type="component" value="Unassembled WGS sequence"/>
</dbReference>
<dbReference type="Pfam" id="PF13193">
    <property type="entry name" value="AMP-binding_C"/>
    <property type="match status" value="1"/>
</dbReference>
<dbReference type="PANTHER" id="PTHR24096">
    <property type="entry name" value="LONG-CHAIN-FATTY-ACID--COA LIGASE"/>
    <property type="match status" value="1"/>
</dbReference>
<name>A0Y7Q2_9GAMM</name>
<dbReference type="PROSITE" id="PS00455">
    <property type="entry name" value="AMP_BINDING"/>
    <property type="match status" value="1"/>
</dbReference>
<evidence type="ECO:0000259" key="2">
    <source>
        <dbReference type="Pfam" id="PF13193"/>
    </source>
</evidence>
<dbReference type="InterPro" id="IPR042099">
    <property type="entry name" value="ANL_N_sf"/>
</dbReference>
<evidence type="ECO:0000259" key="1">
    <source>
        <dbReference type="Pfam" id="PF00501"/>
    </source>
</evidence>
<dbReference type="STRING" id="247633.GP2143_12911"/>
<evidence type="ECO:0000313" key="3">
    <source>
        <dbReference type="EMBL" id="EAW32156.1"/>
    </source>
</evidence>
<dbReference type="Gene3D" id="3.30.300.30">
    <property type="match status" value="1"/>
</dbReference>